<feature type="chain" id="PRO_5007859865" description="Glycosyltransferase 61 catalytic domain-containing protein" evidence="8">
    <location>
        <begin position="24"/>
        <end position="493"/>
    </location>
</feature>
<evidence type="ECO:0000313" key="10">
    <source>
        <dbReference type="EMBL" id="KZT61478.1"/>
    </source>
</evidence>
<dbReference type="GO" id="GO:0097363">
    <property type="term" value="F:protein O-acetylglucosaminyltransferase activity"/>
    <property type="evidence" value="ECO:0007669"/>
    <property type="project" value="TreeGrafter"/>
</dbReference>
<dbReference type="PANTHER" id="PTHR20961">
    <property type="entry name" value="GLYCOSYLTRANSFERASE"/>
    <property type="match status" value="1"/>
</dbReference>
<dbReference type="InterPro" id="IPR007657">
    <property type="entry name" value="Glycosyltransferase_61"/>
</dbReference>
<dbReference type="InParanoid" id="A0A165J7J4"/>
<evidence type="ECO:0000259" key="9">
    <source>
        <dbReference type="Pfam" id="PF04577"/>
    </source>
</evidence>
<keyword evidence="2" id="KW-0328">Glycosyltransferase</keyword>
<evidence type="ECO:0000313" key="11">
    <source>
        <dbReference type="Proteomes" id="UP000076842"/>
    </source>
</evidence>
<protein>
    <recommendedName>
        <fullName evidence="9">Glycosyltransferase 61 catalytic domain-containing protein</fullName>
    </recommendedName>
</protein>
<dbReference type="GO" id="GO:0035269">
    <property type="term" value="P:protein O-linked glycosylation via mannose"/>
    <property type="evidence" value="ECO:0007669"/>
    <property type="project" value="TreeGrafter"/>
</dbReference>
<keyword evidence="8" id="KW-0732">Signal</keyword>
<dbReference type="PANTHER" id="PTHR20961:SF38">
    <property type="entry name" value="PROTEIN O-LINKED-MANNOSE BETA-1,4-N-ACETYLGLUCOSAMINYLTRANSFERASE 2"/>
    <property type="match status" value="1"/>
</dbReference>
<proteinExistence type="predicted"/>
<sequence length="493" mass="54823">MRRNVFLLCLATTVVVVVWHSRSIWNNTSSTSSVVHLLDPGQRLALGSEIDSVEQQEEAAEAWLQWNAQASSGSWEQSSQLSVKDGQSKTGGMMVTLVPTEILMHASGNTVFSNLYVYRGVIYIVTDNAISLPELKHITSNGAALNTDYTNPSEKDIRVVSLRDAETLFGGPAASWEGTSWIITEHPEFIAHYYHYTAEILLSLQRTTSALNGTLPTLARLLFPHSTPAAFRDSPGMNAYVSLAAFPHSQLLFSDTWRDLNATKRAYKLERAVLFDRAAAMRGPEHGRTWKPISEAMSLPTLVEDWWGEVRERVVGFAGGEVARPGSSQRKKVVTYVSRQRGKRRTLRAQDHKALVRALREASTEMGFELNVVQLEGMSKAEQIQLAARTTVLMGVHGNGLTSLVWMRPSPHSAIFEFFMPGGWFRDYEITARSLGMMYRGFWNDTSFSYPGFQGRDVAELHSTQIPVHAPYVVSQLKQALSYGLGEHVLAGS</sequence>
<dbReference type="GO" id="GO:0005783">
    <property type="term" value="C:endoplasmic reticulum"/>
    <property type="evidence" value="ECO:0007669"/>
    <property type="project" value="TreeGrafter"/>
</dbReference>
<keyword evidence="5" id="KW-1133">Transmembrane helix</keyword>
<keyword evidence="4" id="KW-0812">Transmembrane</keyword>
<dbReference type="Proteomes" id="UP000076842">
    <property type="component" value="Unassembled WGS sequence"/>
</dbReference>
<evidence type="ECO:0000256" key="1">
    <source>
        <dbReference type="ARBA" id="ARBA00004167"/>
    </source>
</evidence>
<evidence type="ECO:0000256" key="3">
    <source>
        <dbReference type="ARBA" id="ARBA00022679"/>
    </source>
</evidence>
<gene>
    <name evidence="10" type="ORF">CALCODRAFT_447436</name>
</gene>
<evidence type="ECO:0000256" key="7">
    <source>
        <dbReference type="ARBA" id="ARBA00023180"/>
    </source>
</evidence>
<feature type="signal peptide" evidence="8">
    <location>
        <begin position="1"/>
        <end position="23"/>
    </location>
</feature>
<dbReference type="AlphaFoldDB" id="A0A165J7J4"/>
<reference evidence="10 11" key="1">
    <citation type="journal article" date="2016" name="Mol. Biol. Evol.">
        <title>Comparative Genomics of Early-Diverging Mushroom-Forming Fungi Provides Insights into the Origins of Lignocellulose Decay Capabilities.</title>
        <authorList>
            <person name="Nagy L.G."/>
            <person name="Riley R."/>
            <person name="Tritt A."/>
            <person name="Adam C."/>
            <person name="Daum C."/>
            <person name="Floudas D."/>
            <person name="Sun H."/>
            <person name="Yadav J.S."/>
            <person name="Pangilinan J."/>
            <person name="Larsson K.H."/>
            <person name="Matsuura K."/>
            <person name="Barry K."/>
            <person name="Labutti K."/>
            <person name="Kuo R."/>
            <person name="Ohm R.A."/>
            <person name="Bhattacharya S.S."/>
            <person name="Shirouzu T."/>
            <person name="Yoshinaga Y."/>
            <person name="Martin F.M."/>
            <person name="Grigoriev I.V."/>
            <person name="Hibbett D.S."/>
        </authorList>
    </citation>
    <scope>NUCLEOTIDE SEQUENCE [LARGE SCALE GENOMIC DNA]</scope>
    <source>
        <strain evidence="10 11">HHB12733</strain>
    </source>
</reference>
<dbReference type="OrthoDB" id="529273at2759"/>
<evidence type="ECO:0000256" key="8">
    <source>
        <dbReference type="SAM" id="SignalP"/>
    </source>
</evidence>
<evidence type="ECO:0000256" key="6">
    <source>
        <dbReference type="ARBA" id="ARBA00023136"/>
    </source>
</evidence>
<keyword evidence="11" id="KW-1185">Reference proteome</keyword>
<dbReference type="EMBL" id="KV423923">
    <property type="protein sequence ID" value="KZT61478.1"/>
    <property type="molecule type" value="Genomic_DNA"/>
</dbReference>
<dbReference type="InterPro" id="IPR049625">
    <property type="entry name" value="Glyco_transf_61_cat"/>
</dbReference>
<evidence type="ECO:0000256" key="2">
    <source>
        <dbReference type="ARBA" id="ARBA00022676"/>
    </source>
</evidence>
<keyword evidence="7" id="KW-0325">Glycoprotein</keyword>
<keyword evidence="6" id="KW-0472">Membrane</keyword>
<dbReference type="GO" id="GO:0016020">
    <property type="term" value="C:membrane"/>
    <property type="evidence" value="ECO:0007669"/>
    <property type="project" value="UniProtKB-SubCell"/>
</dbReference>
<name>A0A165J7J4_9BASI</name>
<dbReference type="Pfam" id="PF04577">
    <property type="entry name" value="Glyco_transf_61"/>
    <property type="match status" value="1"/>
</dbReference>
<feature type="domain" description="Glycosyltransferase 61 catalytic" evidence="9">
    <location>
        <begin position="274"/>
        <end position="410"/>
    </location>
</feature>
<accession>A0A165J7J4</accession>
<evidence type="ECO:0000256" key="5">
    <source>
        <dbReference type="ARBA" id="ARBA00022989"/>
    </source>
</evidence>
<comment type="subcellular location">
    <subcellularLocation>
        <location evidence="1">Membrane</location>
        <topology evidence="1">Single-pass membrane protein</topology>
    </subcellularLocation>
</comment>
<keyword evidence="3" id="KW-0808">Transferase</keyword>
<evidence type="ECO:0000256" key="4">
    <source>
        <dbReference type="ARBA" id="ARBA00022692"/>
    </source>
</evidence>
<organism evidence="10 11">
    <name type="scientific">Calocera cornea HHB12733</name>
    <dbReference type="NCBI Taxonomy" id="1353952"/>
    <lineage>
        <taxon>Eukaryota</taxon>
        <taxon>Fungi</taxon>
        <taxon>Dikarya</taxon>
        <taxon>Basidiomycota</taxon>
        <taxon>Agaricomycotina</taxon>
        <taxon>Dacrymycetes</taxon>
        <taxon>Dacrymycetales</taxon>
        <taxon>Dacrymycetaceae</taxon>
        <taxon>Calocera</taxon>
    </lineage>
</organism>